<feature type="region of interest" description="Disordered" evidence="1">
    <location>
        <begin position="1"/>
        <end position="32"/>
    </location>
</feature>
<comment type="caution">
    <text evidence="2">The sequence shown here is derived from an EMBL/GenBank/DDBJ whole genome shotgun (WGS) entry which is preliminary data.</text>
</comment>
<dbReference type="RefSeq" id="WP_078488323.1">
    <property type="nucleotide sequence ID" value="NZ_MPRJ01000128.1"/>
</dbReference>
<keyword evidence="3" id="KW-1185">Reference proteome</keyword>
<accession>A0A1T2KM67</accession>
<evidence type="ECO:0000256" key="1">
    <source>
        <dbReference type="SAM" id="MobiDB-lite"/>
    </source>
</evidence>
<proteinExistence type="predicted"/>
<name>A0A1T2KM67_9GAMM</name>
<reference evidence="2 3" key="1">
    <citation type="submission" date="2016-11" db="EMBL/GenBank/DDBJ databases">
        <title>Mixed transmission modes and dynamic genome evolution in an obligate animal-bacterial symbiosis.</title>
        <authorList>
            <person name="Russell S.L."/>
            <person name="Corbett-Detig R.B."/>
            <person name="Cavanaugh C.M."/>
        </authorList>
    </citation>
    <scope>NUCLEOTIDE SEQUENCE [LARGE SCALE GENOMIC DNA]</scope>
    <source>
        <strain evidence="2">Se-Cadez</strain>
    </source>
</reference>
<protein>
    <submittedName>
        <fullName evidence="2">Uncharacterized protein</fullName>
    </submittedName>
</protein>
<dbReference type="Proteomes" id="UP000190896">
    <property type="component" value="Unassembled WGS sequence"/>
</dbReference>
<evidence type="ECO:0000313" key="2">
    <source>
        <dbReference type="EMBL" id="OOZ33800.1"/>
    </source>
</evidence>
<sequence length="76" mass="8889">MQTVTADSGKAGKSKSKKTATRDGRRSRRTRRTVQFATRVTPEWDSRFREIADEKDLLLAELLERMLEAYERQDDK</sequence>
<evidence type="ECO:0000313" key="3">
    <source>
        <dbReference type="Proteomes" id="UP000190896"/>
    </source>
</evidence>
<dbReference type="EMBL" id="MPRJ01000128">
    <property type="protein sequence ID" value="OOZ33800.1"/>
    <property type="molecule type" value="Genomic_DNA"/>
</dbReference>
<dbReference type="AlphaFoldDB" id="A0A1T2KM67"/>
<gene>
    <name evidence="2" type="ORF">BOW51_12480</name>
</gene>
<feature type="compositionally biased region" description="Basic residues" evidence="1">
    <location>
        <begin position="12"/>
        <end position="32"/>
    </location>
</feature>
<feature type="compositionally biased region" description="Low complexity" evidence="1">
    <location>
        <begin position="1"/>
        <end position="11"/>
    </location>
</feature>
<organism evidence="2 3">
    <name type="scientific">Solemya velesiana gill symbiont</name>
    <dbReference type="NCBI Taxonomy" id="1918948"/>
    <lineage>
        <taxon>Bacteria</taxon>
        <taxon>Pseudomonadati</taxon>
        <taxon>Pseudomonadota</taxon>
        <taxon>Gammaproteobacteria</taxon>
        <taxon>sulfur-oxidizing symbionts</taxon>
    </lineage>
</organism>